<dbReference type="Pfam" id="PF15365">
    <property type="entry name" value="PNRC"/>
    <property type="match status" value="1"/>
</dbReference>
<keyword evidence="5" id="KW-0539">Nucleus</keyword>
<dbReference type="PANTHER" id="PTHR15405">
    <property type="entry name" value="PROLINE-RICH NUCLEAR RECEPTOR COACTIVATOR"/>
    <property type="match status" value="1"/>
</dbReference>
<evidence type="ECO:0000256" key="6">
    <source>
        <dbReference type="SAM" id="MobiDB-lite"/>
    </source>
</evidence>
<keyword evidence="4" id="KW-0804">Transcription</keyword>
<sequence>MTNSGVKLNNKFERQGSPNSGGKKYHRSNSMKSPPFNHNTTGGRSGNKNGTNNNSTGRLSCSPTCTGKSSRNSPSKSDSSGSQRGSPTNSFYAGAKFSETPSPTSLPKPPDRWTIGPSNNTLMSSCQESERRLQSESSNHLKMILNVKA</sequence>
<name>A0ABM1IV97_POLDO</name>
<gene>
    <name evidence="8" type="primary">LOC107070437</name>
</gene>
<evidence type="ECO:0000256" key="2">
    <source>
        <dbReference type="ARBA" id="ARBA00023015"/>
    </source>
</evidence>
<comment type="subcellular location">
    <subcellularLocation>
        <location evidence="1">Nucleus</location>
    </subcellularLocation>
</comment>
<evidence type="ECO:0000256" key="3">
    <source>
        <dbReference type="ARBA" id="ARBA00023159"/>
    </source>
</evidence>
<organism evidence="7 8">
    <name type="scientific">Polistes dominula</name>
    <name type="common">European paper wasp</name>
    <name type="synonym">Vespa dominula</name>
    <dbReference type="NCBI Taxonomy" id="743375"/>
    <lineage>
        <taxon>Eukaryota</taxon>
        <taxon>Metazoa</taxon>
        <taxon>Ecdysozoa</taxon>
        <taxon>Arthropoda</taxon>
        <taxon>Hexapoda</taxon>
        <taxon>Insecta</taxon>
        <taxon>Pterygota</taxon>
        <taxon>Neoptera</taxon>
        <taxon>Endopterygota</taxon>
        <taxon>Hymenoptera</taxon>
        <taxon>Apocrita</taxon>
        <taxon>Aculeata</taxon>
        <taxon>Vespoidea</taxon>
        <taxon>Vespidae</taxon>
        <taxon>Polistinae</taxon>
        <taxon>Polistini</taxon>
        <taxon>Polistes</taxon>
    </lineage>
</organism>
<dbReference type="GeneID" id="107070437"/>
<accession>A0ABM1IV97</accession>
<reference evidence="8" key="1">
    <citation type="submission" date="2025-08" db="UniProtKB">
        <authorList>
            <consortium name="RefSeq"/>
        </authorList>
    </citation>
    <scope>IDENTIFICATION</scope>
    <source>
        <tissue evidence="8">Whole body</tissue>
    </source>
</reference>
<evidence type="ECO:0000256" key="4">
    <source>
        <dbReference type="ARBA" id="ARBA00023163"/>
    </source>
</evidence>
<proteinExistence type="predicted"/>
<dbReference type="InterPro" id="IPR028322">
    <property type="entry name" value="PNRC-like_rgn"/>
</dbReference>
<feature type="compositionally biased region" description="Low complexity" evidence="6">
    <location>
        <begin position="39"/>
        <end position="58"/>
    </location>
</feature>
<keyword evidence="8" id="KW-0675">Receptor</keyword>
<protein>
    <submittedName>
        <fullName evidence="8">Proline-rich nuclear receptor coactivator 2</fullName>
    </submittedName>
</protein>
<evidence type="ECO:0000313" key="7">
    <source>
        <dbReference type="Proteomes" id="UP000694924"/>
    </source>
</evidence>
<feature type="compositionally biased region" description="Low complexity" evidence="6">
    <location>
        <begin position="68"/>
        <end position="87"/>
    </location>
</feature>
<evidence type="ECO:0000256" key="5">
    <source>
        <dbReference type="ARBA" id="ARBA00023242"/>
    </source>
</evidence>
<feature type="region of interest" description="Disordered" evidence="6">
    <location>
        <begin position="1"/>
        <end position="149"/>
    </location>
</feature>
<keyword evidence="7" id="KW-1185">Reference proteome</keyword>
<evidence type="ECO:0000256" key="1">
    <source>
        <dbReference type="ARBA" id="ARBA00004123"/>
    </source>
</evidence>
<keyword evidence="3" id="KW-0010">Activator</keyword>
<dbReference type="InterPro" id="IPR026780">
    <property type="entry name" value="PNRC1/2"/>
</dbReference>
<dbReference type="RefSeq" id="XP_015184134.1">
    <property type="nucleotide sequence ID" value="XM_015328648.1"/>
</dbReference>
<keyword evidence="2" id="KW-0805">Transcription regulation</keyword>
<dbReference type="Proteomes" id="UP000694924">
    <property type="component" value="Unplaced"/>
</dbReference>
<evidence type="ECO:0000313" key="8">
    <source>
        <dbReference type="RefSeq" id="XP_015184134.1"/>
    </source>
</evidence>